<organism evidence="2">
    <name type="scientific">Tetraselmis sp. GSL018</name>
    <dbReference type="NCBI Taxonomy" id="582737"/>
    <lineage>
        <taxon>Eukaryota</taxon>
        <taxon>Viridiplantae</taxon>
        <taxon>Chlorophyta</taxon>
        <taxon>core chlorophytes</taxon>
        <taxon>Chlorodendrophyceae</taxon>
        <taxon>Chlorodendrales</taxon>
        <taxon>Chlorodendraceae</taxon>
        <taxon>Tetraselmis</taxon>
    </lineage>
</organism>
<sequence>MSGRDADCRGKGARGSCRPERMEALPDPAA</sequence>
<accession>A0A061RTB2</accession>
<dbReference type="EMBL" id="GBEZ01009495">
    <property type="protein sequence ID" value="JAC76097.1"/>
    <property type="molecule type" value="Transcribed_RNA"/>
</dbReference>
<protein>
    <submittedName>
        <fullName evidence="2">Uncharacterized protein</fullName>
    </submittedName>
</protein>
<gene>
    <name evidence="2" type="ORF">TSPGSL018_21182</name>
</gene>
<reference evidence="2" key="1">
    <citation type="submission" date="2014-05" db="EMBL/GenBank/DDBJ databases">
        <title>The transcriptome of the halophilic microalga Tetraselmis sp. GSL018 isolated from the Great Salt Lake, Utah.</title>
        <authorList>
            <person name="Jinkerson R.E."/>
            <person name="D'Adamo S."/>
            <person name="Posewitz M.C."/>
        </authorList>
    </citation>
    <scope>NUCLEOTIDE SEQUENCE</scope>
    <source>
        <strain evidence="2">GSL018</strain>
    </source>
</reference>
<name>A0A061RTB2_9CHLO</name>
<feature type="compositionally biased region" description="Basic and acidic residues" evidence="1">
    <location>
        <begin position="1"/>
        <end position="10"/>
    </location>
</feature>
<proteinExistence type="predicted"/>
<dbReference type="AlphaFoldDB" id="A0A061RTB2"/>
<evidence type="ECO:0000256" key="1">
    <source>
        <dbReference type="SAM" id="MobiDB-lite"/>
    </source>
</evidence>
<evidence type="ECO:0000313" key="2">
    <source>
        <dbReference type="EMBL" id="JAC76097.1"/>
    </source>
</evidence>
<feature type="region of interest" description="Disordered" evidence="1">
    <location>
        <begin position="1"/>
        <end position="30"/>
    </location>
</feature>